<feature type="transmembrane region" description="Helical" evidence="1">
    <location>
        <begin position="90"/>
        <end position="110"/>
    </location>
</feature>
<name>A0A099I6V6_CLOIN</name>
<keyword evidence="1" id="KW-0812">Transmembrane</keyword>
<dbReference type="EMBL" id="JQIF01000049">
    <property type="protein sequence ID" value="KGJ52982.1"/>
    <property type="molecule type" value="Genomic_DNA"/>
</dbReference>
<sequence length="242" mass="27178">MTGGKREFRSKGVNWPCLSPKDMKEKYQNKTYAVIGEVGAKAIKGRTVDIPVGQKILKAAPAGTYRAMLYRTYGYIEVEKDTYLAVKKSNINYILLTACIVLALFIGILWNTQGNVPLDPNSQDYKGKLQRPENWDANSILIPGFDDLHMNADSDTIYVAFSNPKENPCYFQYTIVLDKTEEIIYTSGLIEPGKAVVKETLNKPFPEGVYPITIKIRSYSLEDYEKELNGGAVQTNLVSLKE</sequence>
<dbReference type="AlphaFoldDB" id="A0A099I6V6"/>
<organism evidence="2 3">
    <name type="scientific">Clostridium innocuum</name>
    <dbReference type="NCBI Taxonomy" id="1522"/>
    <lineage>
        <taxon>Bacteria</taxon>
        <taxon>Bacillati</taxon>
        <taxon>Bacillota</taxon>
        <taxon>Clostridia</taxon>
        <taxon>Eubacteriales</taxon>
        <taxon>Clostridiaceae</taxon>
        <taxon>Clostridium</taxon>
    </lineage>
</organism>
<reference evidence="2 3" key="1">
    <citation type="submission" date="2014-08" db="EMBL/GenBank/DDBJ databases">
        <title>Clostridium innocuum, an unnegligible vancomycin-resistant pathogen causing extra-intestinal infections.</title>
        <authorList>
            <person name="Feng Y."/>
            <person name="Chiu C.-H."/>
        </authorList>
    </citation>
    <scope>NUCLEOTIDE SEQUENCE [LARGE SCALE GENOMIC DNA]</scope>
    <source>
        <strain evidence="2 3">AN88</strain>
    </source>
</reference>
<accession>A0A099I6V6</accession>
<dbReference type="RefSeq" id="WP_044905584.1">
    <property type="nucleotide sequence ID" value="NZ_JQIF01000049.1"/>
</dbReference>
<dbReference type="Proteomes" id="UP000030008">
    <property type="component" value="Unassembled WGS sequence"/>
</dbReference>
<evidence type="ECO:0000313" key="3">
    <source>
        <dbReference type="Proteomes" id="UP000030008"/>
    </source>
</evidence>
<comment type="caution">
    <text evidence="2">The sequence shown here is derived from an EMBL/GenBank/DDBJ whole genome shotgun (WGS) entry which is preliminary data.</text>
</comment>
<keyword evidence="1" id="KW-1133">Transmembrane helix</keyword>
<gene>
    <name evidence="2" type="ORF">CIAN88_11855</name>
</gene>
<evidence type="ECO:0000313" key="2">
    <source>
        <dbReference type="EMBL" id="KGJ52982.1"/>
    </source>
</evidence>
<evidence type="ECO:0000256" key="1">
    <source>
        <dbReference type="SAM" id="Phobius"/>
    </source>
</evidence>
<protein>
    <submittedName>
        <fullName evidence="2">Uncharacterized protein</fullName>
    </submittedName>
</protein>
<keyword evidence="1" id="KW-0472">Membrane</keyword>
<proteinExistence type="predicted"/>